<gene>
    <name evidence="2" type="ORF">A8926_1939</name>
</gene>
<dbReference type="GO" id="GO:0003677">
    <property type="term" value="F:DNA binding"/>
    <property type="evidence" value="ECO:0007669"/>
    <property type="project" value="UniProtKB-KW"/>
</dbReference>
<dbReference type="Proteomes" id="UP000233786">
    <property type="component" value="Unassembled WGS sequence"/>
</dbReference>
<dbReference type="OrthoDB" id="4326943at2"/>
<evidence type="ECO:0000256" key="1">
    <source>
        <dbReference type="ARBA" id="ARBA00023125"/>
    </source>
</evidence>
<reference evidence="2" key="1">
    <citation type="submission" date="2017-12" db="EMBL/GenBank/DDBJ databases">
        <title>Sequencing the genomes of 1000 Actinobacteria strains.</title>
        <authorList>
            <person name="Klenk H.-P."/>
        </authorList>
    </citation>
    <scope>NUCLEOTIDE SEQUENCE [LARGE SCALE GENOMIC DNA]</scope>
    <source>
        <strain evidence="2">DSM 44228</strain>
    </source>
</reference>
<evidence type="ECO:0000313" key="2">
    <source>
        <dbReference type="EMBL" id="PKW14331.1"/>
    </source>
</evidence>
<proteinExistence type="predicted"/>
<protein>
    <submittedName>
        <fullName evidence="2">Integrase-like protein</fullName>
    </submittedName>
</protein>
<dbReference type="Gene3D" id="1.10.150.130">
    <property type="match status" value="1"/>
</dbReference>
<dbReference type="InterPro" id="IPR010998">
    <property type="entry name" value="Integrase_recombinase_N"/>
</dbReference>
<keyword evidence="1" id="KW-0238">DNA-binding</keyword>
<organism evidence="2 3">
    <name type="scientific">Saccharopolyspora spinosa</name>
    <dbReference type="NCBI Taxonomy" id="60894"/>
    <lineage>
        <taxon>Bacteria</taxon>
        <taxon>Bacillati</taxon>
        <taxon>Actinomycetota</taxon>
        <taxon>Actinomycetes</taxon>
        <taxon>Pseudonocardiales</taxon>
        <taxon>Pseudonocardiaceae</taxon>
        <taxon>Saccharopolyspora</taxon>
    </lineage>
</organism>
<accession>A0A2N3XUN0</accession>
<name>A0A2N3XUN0_SACSN</name>
<dbReference type="EMBL" id="PJNB01000001">
    <property type="protein sequence ID" value="PKW14331.1"/>
    <property type="molecule type" value="Genomic_DNA"/>
</dbReference>
<keyword evidence="3" id="KW-1185">Reference proteome</keyword>
<dbReference type="AlphaFoldDB" id="A0A2N3XUN0"/>
<comment type="caution">
    <text evidence="2">The sequence shown here is derived from an EMBL/GenBank/DDBJ whole genome shotgun (WGS) entry which is preliminary data.</text>
</comment>
<evidence type="ECO:0000313" key="3">
    <source>
        <dbReference type="Proteomes" id="UP000233786"/>
    </source>
</evidence>
<sequence length="105" mass="12134">MHIWAANCPALAHQLRFRAVRTVERLESAIGQLQKARARLTVDFKFREVAAVWLGKVAKRRADTTHGSYEQTLKSVVLDRIGELHLREIRALVLEERFQKLEEEG</sequence>